<comment type="caution">
    <text evidence="2">The sequence shown here is derived from an EMBL/GenBank/DDBJ whole genome shotgun (WGS) entry which is preliminary data.</text>
</comment>
<accession>A0AAD7WKP9</accession>
<gene>
    <name evidence="2" type="ORF">AAFF_G00409950</name>
</gene>
<organism evidence="2 3">
    <name type="scientific">Aldrovandia affinis</name>
    <dbReference type="NCBI Taxonomy" id="143900"/>
    <lineage>
        <taxon>Eukaryota</taxon>
        <taxon>Metazoa</taxon>
        <taxon>Chordata</taxon>
        <taxon>Craniata</taxon>
        <taxon>Vertebrata</taxon>
        <taxon>Euteleostomi</taxon>
        <taxon>Actinopterygii</taxon>
        <taxon>Neopterygii</taxon>
        <taxon>Teleostei</taxon>
        <taxon>Notacanthiformes</taxon>
        <taxon>Halosauridae</taxon>
        <taxon>Aldrovandia</taxon>
    </lineage>
</organism>
<sequence length="146" mass="15852">MGRFRIGFPAAPHNQGSPGISEDGHRFIPRAASFMRPLFGAHKGKAPNHAIHWSVDMAKAKDTRQALANATMLAHPLPGALITFTTDASDYAVALTVGSPRDSQTSDPARIAYLRARRSHLLLPRLPKTSLDVRSGPLVSLQYSFL</sequence>
<feature type="region of interest" description="Disordered" evidence="1">
    <location>
        <begin position="1"/>
        <end position="24"/>
    </location>
</feature>
<evidence type="ECO:0000313" key="2">
    <source>
        <dbReference type="EMBL" id="KAJ8399584.1"/>
    </source>
</evidence>
<dbReference type="EMBL" id="JAINUG010000082">
    <property type="protein sequence ID" value="KAJ8399584.1"/>
    <property type="molecule type" value="Genomic_DNA"/>
</dbReference>
<evidence type="ECO:0000256" key="1">
    <source>
        <dbReference type="SAM" id="MobiDB-lite"/>
    </source>
</evidence>
<protein>
    <recommendedName>
        <fullName evidence="4">Reverse transcriptase/retrotransposon-derived protein RNase H-like domain-containing protein</fullName>
    </recommendedName>
</protein>
<proteinExistence type="predicted"/>
<evidence type="ECO:0008006" key="4">
    <source>
        <dbReference type="Google" id="ProtNLM"/>
    </source>
</evidence>
<dbReference type="AlphaFoldDB" id="A0AAD7WKP9"/>
<name>A0AAD7WKP9_9TELE</name>
<reference evidence="2" key="1">
    <citation type="journal article" date="2023" name="Science">
        <title>Genome structures resolve the early diversification of teleost fishes.</title>
        <authorList>
            <person name="Parey E."/>
            <person name="Louis A."/>
            <person name="Montfort J."/>
            <person name="Bouchez O."/>
            <person name="Roques C."/>
            <person name="Iampietro C."/>
            <person name="Lluch J."/>
            <person name="Castinel A."/>
            <person name="Donnadieu C."/>
            <person name="Desvignes T."/>
            <person name="Floi Bucao C."/>
            <person name="Jouanno E."/>
            <person name="Wen M."/>
            <person name="Mejri S."/>
            <person name="Dirks R."/>
            <person name="Jansen H."/>
            <person name="Henkel C."/>
            <person name="Chen W.J."/>
            <person name="Zahm M."/>
            <person name="Cabau C."/>
            <person name="Klopp C."/>
            <person name="Thompson A.W."/>
            <person name="Robinson-Rechavi M."/>
            <person name="Braasch I."/>
            <person name="Lecointre G."/>
            <person name="Bobe J."/>
            <person name="Postlethwait J.H."/>
            <person name="Berthelot C."/>
            <person name="Roest Crollius H."/>
            <person name="Guiguen Y."/>
        </authorList>
    </citation>
    <scope>NUCLEOTIDE SEQUENCE</scope>
    <source>
        <strain evidence="2">NC1722</strain>
    </source>
</reference>
<keyword evidence="3" id="KW-1185">Reference proteome</keyword>
<dbReference type="Proteomes" id="UP001221898">
    <property type="component" value="Unassembled WGS sequence"/>
</dbReference>
<evidence type="ECO:0000313" key="3">
    <source>
        <dbReference type="Proteomes" id="UP001221898"/>
    </source>
</evidence>